<sequence length="143" mass="16462">MLRGCLVDQFCIFCVFFPETCDHLFRDCILVRYIRICDEGSDASELDAGDVRRLWTDASNIPNAATRSKSLTRLAAIWWVIWTERNNTIFRKVLSNAIRALERVASLTNVWNGALWPLLVPSSMLSPHFFIFVIDPAFLVYFV</sequence>
<evidence type="ECO:0000313" key="1">
    <source>
        <dbReference type="Proteomes" id="UP000515123"/>
    </source>
</evidence>
<reference evidence="2" key="2">
    <citation type="submission" date="2025-08" db="UniProtKB">
        <authorList>
            <consortium name="RefSeq"/>
        </authorList>
    </citation>
    <scope>IDENTIFICATION</scope>
    <source>
        <tissue evidence="2">Leaf</tissue>
    </source>
</reference>
<gene>
    <name evidence="2" type="primary">LOC109713434</name>
</gene>
<organism evidence="1 2">
    <name type="scientific">Ananas comosus</name>
    <name type="common">Pineapple</name>
    <name type="synonym">Ananas ananas</name>
    <dbReference type="NCBI Taxonomy" id="4615"/>
    <lineage>
        <taxon>Eukaryota</taxon>
        <taxon>Viridiplantae</taxon>
        <taxon>Streptophyta</taxon>
        <taxon>Embryophyta</taxon>
        <taxon>Tracheophyta</taxon>
        <taxon>Spermatophyta</taxon>
        <taxon>Magnoliopsida</taxon>
        <taxon>Liliopsida</taxon>
        <taxon>Poales</taxon>
        <taxon>Bromeliaceae</taxon>
        <taxon>Bromelioideae</taxon>
        <taxon>Ananas</taxon>
    </lineage>
</organism>
<evidence type="ECO:0000313" key="2">
    <source>
        <dbReference type="RefSeq" id="XP_020093104.1"/>
    </source>
</evidence>
<name>A0A6P5FAZ0_ANACO</name>
<dbReference type="RefSeq" id="XP_020093104.1">
    <property type="nucleotide sequence ID" value="XM_020237515.1"/>
</dbReference>
<dbReference type="GeneID" id="109713434"/>
<dbReference type="AlphaFoldDB" id="A0A6P5FAZ0"/>
<keyword evidence="1" id="KW-1185">Reference proteome</keyword>
<dbReference type="Proteomes" id="UP000515123">
    <property type="component" value="Linkage group 7"/>
</dbReference>
<reference evidence="1" key="1">
    <citation type="journal article" date="2015" name="Nat. Genet.">
        <title>The pineapple genome and the evolution of CAM photosynthesis.</title>
        <authorList>
            <person name="Ming R."/>
            <person name="VanBuren R."/>
            <person name="Wai C.M."/>
            <person name="Tang H."/>
            <person name="Schatz M.C."/>
            <person name="Bowers J.E."/>
            <person name="Lyons E."/>
            <person name="Wang M.L."/>
            <person name="Chen J."/>
            <person name="Biggers E."/>
            <person name="Zhang J."/>
            <person name="Huang L."/>
            <person name="Zhang L."/>
            <person name="Miao W."/>
            <person name="Zhang J."/>
            <person name="Ye Z."/>
            <person name="Miao C."/>
            <person name="Lin Z."/>
            <person name="Wang H."/>
            <person name="Zhou H."/>
            <person name="Yim W.C."/>
            <person name="Priest H.D."/>
            <person name="Zheng C."/>
            <person name="Woodhouse M."/>
            <person name="Edger P.P."/>
            <person name="Guyot R."/>
            <person name="Guo H.B."/>
            <person name="Guo H."/>
            <person name="Zheng G."/>
            <person name="Singh R."/>
            <person name="Sharma A."/>
            <person name="Min X."/>
            <person name="Zheng Y."/>
            <person name="Lee H."/>
            <person name="Gurtowski J."/>
            <person name="Sedlazeck F.J."/>
            <person name="Harkess A."/>
            <person name="McKain M.R."/>
            <person name="Liao Z."/>
            <person name="Fang J."/>
            <person name="Liu J."/>
            <person name="Zhang X."/>
            <person name="Zhang Q."/>
            <person name="Hu W."/>
            <person name="Qin Y."/>
            <person name="Wang K."/>
            <person name="Chen L.Y."/>
            <person name="Shirley N."/>
            <person name="Lin Y.R."/>
            <person name="Liu L.Y."/>
            <person name="Hernandez A.G."/>
            <person name="Wright C.L."/>
            <person name="Bulone V."/>
            <person name="Tuskan G.A."/>
            <person name="Heath K."/>
            <person name="Zee F."/>
            <person name="Moore P.H."/>
            <person name="Sunkar R."/>
            <person name="Leebens-Mack J.H."/>
            <person name="Mockler T."/>
            <person name="Bennetzen J.L."/>
            <person name="Freeling M."/>
            <person name="Sankoff D."/>
            <person name="Paterson A.H."/>
            <person name="Zhu X."/>
            <person name="Yang X."/>
            <person name="Smith J.A."/>
            <person name="Cushman J.C."/>
            <person name="Paull R.E."/>
            <person name="Yu Q."/>
        </authorList>
    </citation>
    <scope>NUCLEOTIDE SEQUENCE [LARGE SCALE GENOMIC DNA]</scope>
    <source>
        <strain evidence="1">cv. F153</strain>
    </source>
</reference>
<dbReference type="OrthoDB" id="1605562at2759"/>
<proteinExistence type="predicted"/>
<protein>
    <submittedName>
        <fullName evidence="2">Uncharacterized protein LOC109713434</fullName>
    </submittedName>
</protein>
<accession>A0A6P5FAZ0</accession>